<comment type="similarity">
    <text evidence="2 6">Belongs to the clathrin light chain family.</text>
</comment>
<comment type="subcellular location">
    <subcellularLocation>
        <location evidence="1 6">Cytoplasmic vesicle membrane</location>
        <topology evidence="1 6">Peripheral membrane protein</topology>
        <orientation evidence="1 6">Cytoplasmic side</orientation>
    </subcellularLocation>
    <subcellularLocation>
        <location evidence="6">Membrane</location>
        <location evidence="6">Coated pit</location>
        <topology evidence="6">Peripheral membrane protein</topology>
        <orientation evidence="6">Cytoplasmic side</orientation>
    </subcellularLocation>
    <text evidence="6">Cytoplasmic face of coated pits and vesicles.</text>
</comment>
<dbReference type="GO" id="GO:0072583">
    <property type="term" value="P:clathrin-dependent endocytosis"/>
    <property type="evidence" value="ECO:0007669"/>
    <property type="project" value="TreeGrafter"/>
</dbReference>
<evidence type="ECO:0000256" key="2">
    <source>
        <dbReference type="ARBA" id="ARBA00005263"/>
    </source>
</evidence>
<dbReference type="GO" id="GO:0030130">
    <property type="term" value="C:clathrin coat of trans-Golgi network vesicle"/>
    <property type="evidence" value="ECO:0007669"/>
    <property type="project" value="InterPro"/>
</dbReference>
<dbReference type="PANTHER" id="PTHR10639:SF7">
    <property type="entry name" value="CLATHRIN LIGHT CHAIN"/>
    <property type="match status" value="1"/>
</dbReference>
<sequence length="192" mass="22826">MDPFQDSDQFGEDPAAEFLAREQAELKKIEDLDSEFNQKVDLNYNFDETSTDFALNEPATTDAYSFISNQDRFVQEPEKVKKWREEQRIRIETKDAEEETKKIEWKEKAKKELEEWYKNRQEQLVKTIENNRLSNKASESEIMANRENQSNGHDWERIGKLCDFNPKANKNQKDTSRMRSILLQLKQTPLVR</sequence>
<organism evidence="7 8">
    <name type="scientific">Brachionus calyciflorus</name>
    <dbReference type="NCBI Taxonomy" id="104777"/>
    <lineage>
        <taxon>Eukaryota</taxon>
        <taxon>Metazoa</taxon>
        <taxon>Spiralia</taxon>
        <taxon>Gnathifera</taxon>
        <taxon>Rotifera</taxon>
        <taxon>Eurotatoria</taxon>
        <taxon>Monogononta</taxon>
        <taxon>Pseudotrocha</taxon>
        <taxon>Ploima</taxon>
        <taxon>Brachionidae</taxon>
        <taxon>Brachionus</taxon>
    </lineage>
</organism>
<evidence type="ECO:0000313" key="7">
    <source>
        <dbReference type="EMBL" id="CAF1144396.1"/>
    </source>
</evidence>
<dbReference type="AlphaFoldDB" id="A0A814SFV1"/>
<dbReference type="EMBL" id="CAJNOC010010931">
    <property type="protein sequence ID" value="CAF1144396.1"/>
    <property type="molecule type" value="Genomic_DNA"/>
</dbReference>
<evidence type="ECO:0000256" key="4">
    <source>
        <dbReference type="ARBA" id="ARBA00023176"/>
    </source>
</evidence>
<comment type="function">
    <text evidence="6">Clathrin is the major protein of the polyhedral coat of coated pits and vesicles.</text>
</comment>
<dbReference type="Pfam" id="PF01086">
    <property type="entry name" value="Clathrin_lg_ch"/>
    <property type="match status" value="1"/>
</dbReference>
<keyword evidence="4 6" id="KW-0168">Coated pit</keyword>
<proteinExistence type="inferred from homology"/>
<evidence type="ECO:0000256" key="3">
    <source>
        <dbReference type="ARBA" id="ARBA00023136"/>
    </source>
</evidence>
<evidence type="ECO:0000256" key="6">
    <source>
        <dbReference type="RuleBase" id="RU363137"/>
    </source>
</evidence>
<evidence type="ECO:0000256" key="5">
    <source>
        <dbReference type="ARBA" id="ARBA00023329"/>
    </source>
</evidence>
<keyword evidence="3 6" id="KW-0472">Membrane</keyword>
<dbReference type="OrthoDB" id="5512at2759"/>
<name>A0A814SFV1_9BILA</name>
<dbReference type="GO" id="GO:0030132">
    <property type="term" value="C:clathrin coat of coated pit"/>
    <property type="evidence" value="ECO:0007669"/>
    <property type="project" value="InterPro"/>
</dbReference>
<accession>A0A814SFV1</accession>
<evidence type="ECO:0000256" key="1">
    <source>
        <dbReference type="ARBA" id="ARBA00004180"/>
    </source>
</evidence>
<gene>
    <name evidence="7" type="ORF">OXX778_LOCUS23032</name>
</gene>
<dbReference type="GO" id="GO:0005198">
    <property type="term" value="F:structural molecule activity"/>
    <property type="evidence" value="ECO:0007669"/>
    <property type="project" value="InterPro"/>
</dbReference>
<dbReference type="GO" id="GO:0032050">
    <property type="term" value="F:clathrin heavy chain binding"/>
    <property type="evidence" value="ECO:0007669"/>
    <property type="project" value="TreeGrafter"/>
</dbReference>
<dbReference type="GO" id="GO:0099631">
    <property type="term" value="C:postsynaptic endocytic zone cytoplasmic component"/>
    <property type="evidence" value="ECO:0007669"/>
    <property type="project" value="TreeGrafter"/>
</dbReference>
<keyword evidence="8" id="KW-1185">Reference proteome</keyword>
<dbReference type="GO" id="GO:0006886">
    <property type="term" value="P:intracellular protein transport"/>
    <property type="evidence" value="ECO:0007669"/>
    <property type="project" value="InterPro"/>
</dbReference>
<keyword evidence="5 6" id="KW-0968">Cytoplasmic vesicle</keyword>
<evidence type="ECO:0000313" key="8">
    <source>
        <dbReference type="Proteomes" id="UP000663879"/>
    </source>
</evidence>
<dbReference type="PANTHER" id="PTHR10639">
    <property type="entry name" value="CLATHRIN LIGHT CHAIN"/>
    <property type="match status" value="1"/>
</dbReference>
<dbReference type="Proteomes" id="UP000663879">
    <property type="component" value="Unassembled WGS sequence"/>
</dbReference>
<reference evidence="7" key="1">
    <citation type="submission" date="2021-02" db="EMBL/GenBank/DDBJ databases">
        <authorList>
            <person name="Nowell W R."/>
        </authorList>
    </citation>
    <scope>NUCLEOTIDE SEQUENCE</scope>
    <source>
        <strain evidence="7">Ploen Becks lab</strain>
    </source>
</reference>
<dbReference type="PROSITE" id="PS00581">
    <property type="entry name" value="CLATHRIN_LIGHT_CHN_2"/>
    <property type="match status" value="1"/>
</dbReference>
<dbReference type="GO" id="GO:0030672">
    <property type="term" value="C:synaptic vesicle membrane"/>
    <property type="evidence" value="ECO:0007669"/>
    <property type="project" value="TreeGrafter"/>
</dbReference>
<comment type="caution">
    <text evidence="7">The sequence shown here is derived from an EMBL/GenBank/DDBJ whole genome shotgun (WGS) entry which is preliminary data.</text>
</comment>
<protein>
    <recommendedName>
        <fullName evidence="6">Clathrin light chain</fullName>
    </recommendedName>
</protein>
<dbReference type="InterPro" id="IPR000996">
    <property type="entry name" value="Clathrin_L-chain"/>
</dbReference>